<protein>
    <submittedName>
        <fullName evidence="1">Uncharacterized protein</fullName>
    </submittedName>
</protein>
<dbReference type="EMBL" id="SRLO01000003">
    <property type="protein sequence ID" value="TNN88845.1"/>
    <property type="molecule type" value="Genomic_DNA"/>
</dbReference>
<evidence type="ECO:0000313" key="2">
    <source>
        <dbReference type="Proteomes" id="UP000314294"/>
    </source>
</evidence>
<evidence type="ECO:0000313" key="1">
    <source>
        <dbReference type="EMBL" id="TNN88845.1"/>
    </source>
</evidence>
<proteinExistence type="predicted"/>
<gene>
    <name evidence="1" type="ORF">EYF80_000723</name>
</gene>
<sequence length="255" mass="28478">MQRRRNMDRMKRHNLPKLLNLELTPRFTRPILSSSLLRVLGGRSQIRGQGADKELMLSVSHSQRAGLRTRRRSGYTFDPLTSCVFADFVDSVIDDSVLHRHASTSRSGERTLSGIQPELINSNRPPHYPGCNGPRAGGWPLQQASPRRCTLSVELQEALLHTAHVEEAWTGRLLLPVLLEADVLLSPTLWGVTLPVLLEDADVLLSPTLWGVTLPVLPELNLLCSLLLSDDSPTSDPRRLARLSWALIRSFCLFS</sequence>
<keyword evidence="2" id="KW-1185">Reference proteome</keyword>
<dbReference type="AlphaFoldDB" id="A0A4Z2JF03"/>
<organism evidence="1 2">
    <name type="scientific">Liparis tanakae</name>
    <name type="common">Tanaka's snailfish</name>
    <dbReference type="NCBI Taxonomy" id="230148"/>
    <lineage>
        <taxon>Eukaryota</taxon>
        <taxon>Metazoa</taxon>
        <taxon>Chordata</taxon>
        <taxon>Craniata</taxon>
        <taxon>Vertebrata</taxon>
        <taxon>Euteleostomi</taxon>
        <taxon>Actinopterygii</taxon>
        <taxon>Neopterygii</taxon>
        <taxon>Teleostei</taxon>
        <taxon>Neoteleostei</taxon>
        <taxon>Acanthomorphata</taxon>
        <taxon>Eupercaria</taxon>
        <taxon>Perciformes</taxon>
        <taxon>Cottioidei</taxon>
        <taxon>Cottales</taxon>
        <taxon>Liparidae</taxon>
        <taxon>Liparis</taxon>
    </lineage>
</organism>
<reference evidence="1 2" key="1">
    <citation type="submission" date="2019-03" db="EMBL/GenBank/DDBJ databases">
        <title>First draft genome of Liparis tanakae, snailfish: a comprehensive survey of snailfish specific genes.</title>
        <authorList>
            <person name="Kim W."/>
            <person name="Song I."/>
            <person name="Jeong J.-H."/>
            <person name="Kim D."/>
            <person name="Kim S."/>
            <person name="Ryu S."/>
            <person name="Song J.Y."/>
            <person name="Lee S.K."/>
        </authorList>
    </citation>
    <scope>NUCLEOTIDE SEQUENCE [LARGE SCALE GENOMIC DNA]</scope>
    <source>
        <tissue evidence="1">Muscle</tissue>
    </source>
</reference>
<comment type="caution">
    <text evidence="1">The sequence shown here is derived from an EMBL/GenBank/DDBJ whole genome shotgun (WGS) entry which is preliminary data.</text>
</comment>
<name>A0A4Z2JF03_9TELE</name>
<accession>A0A4Z2JF03</accession>
<dbReference type="Proteomes" id="UP000314294">
    <property type="component" value="Unassembled WGS sequence"/>
</dbReference>